<dbReference type="PROSITE" id="PS50043">
    <property type="entry name" value="HTH_LUXR_2"/>
    <property type="match status" value="1"/>
</dbReference>
<dbReference type="SMART" id="SM00421">
    <property type="entry name" value="HTH_LUXR"/>
    <property type="match status" value="1"/>
</dbReference>
<feature type="transmembrane region" description="Helical" evidence="1">
    <location>
        <begin position="365"/>
        <end position="384"/>
    </location>
</feature>
<evidence type="ECO:0000313" key="3">
    <source>
        <dbReference type="EMBL" id="MRX82713.1"/>
    </source>
</evidence>
<dbReference type="AlphaFoldDB" id="A0A6N7RN09"/>
<keyword evidence="1" id="KW-0472">Membrane</keyword>
<protein>
    <recommendedName>
        <fullName evidence="2">HTH luxR-type domain-containing protein</fullName>
    </recommendedName>
</protein>
<keyword evidence="4" id="KW-1185">Reference proteome</keyword>
<comment type="caution">
    <text evidence="3">The sequence shown here is derived from an EMBL/GenBank/DDBJ whole genome shotgun (WGS) entry which is preliminary data.</text>
</comment>
<reference evidence="4" key="1">
    <citation type="submission" date="2019-08" db="EMBL/GenBank/DDBJ databases">
        <title>Arthrobacter sp. nov., isolated from plateau pika and Tibetan wild ass.</title>
        <authorList>
            <person name="Ge Y."/>
        </authorList>
    </citation>
    <scope>NUCLEOTIDE SEQUENCE [LARGE SCALE GENOMIC DNA]</scope>
    <source>
        <strain evidence="4">HF-4214</strain>
    </source>
</reference>
<proteinExistence type="predicted"/>
<evidence type="ECO:0000259" key="2">
    <source>
        <dbReference type="PROSITE" id="PS50043"/>
    </source>
</evidence>
<dbReference type="GO" id="GO:0003677">
    <property type="term" value="F:DNA binding"/>
    <property type="evidence" value="ECO:0007669"/>
    <property type="project" value="InterPro"/>
</dbReference>
<feature type="transmembrane region" description="Helical" evidence="1">
    <location>
        <begin position="334"/>
        <end position="353"/>
    </location>
</feature>
<feature type="transmembrane region" description="Helical" evidence="1">
    <location>
        <begin position="220"/>
        <end position="242"/>
    </location>
</feature>
<dbReference type="EMBL" id="VTFY01000007">
    <property type="protein sequence ID" value="MRX82713.1"/>
    <property type="molecule type" value="Genomic_DNA"/>
</dbReference>
<dbReference type="CDD" id="cd06170">
    <property type="entry name" value="LuxR_C_like"/>
    <property type="match status" value="1"/>
</dbReference>
<dbReference type="Pfam" id="PF00196">
    <property type="entry name" value="GerE"/>
    <property type="match status" value="1"/>
</dbReference>
<feature type="transmembrane region" description="Helical" evidence="1">
    <location>
        <begin position="152"/>
        <end position="173"/>
    </location>
</feature>
<dbReference type="InterPro" id="IPR036388">
    <property type="entry name" value="WH-like_DNA-bd_sf"/>
</dbReference>
<feature type="transmembrane region" description="Helical" evidence="1">
    <location>
        <begin position="20"/>
        <end position="41"/>
    </location>
</feature>
<dbReference type="Proteomes" id="UP000438093">
    <property type="component" value="Unassembled WGS sequence"/>
</dbReference>
<feature type="transmembrane region" description="Helical" evidence="1">
    <location>
        <begin position="122"/>
        <end position="145"/>
    </location>
</feature>
<feature type="transmembrane region" description="Helical" evidence="1">
    <location>
        <begin position="277"/>
        <end position="296"/>
    </location>
</feature>
<evidence type="ECO:0000256" key="1">
    <source>
        <dbReference type="SAM" id="Phobius"/>
    </source>
</evidence>
<keyword evidence="1" id="KW-0812">Transmembrane</keyword>
<feature type="domain" description="HTH luxR-type" evidence="2">
    <location>
        <begin position="414"/>
        <end position="479"/>
    </location>
</feature>
<dbReference type="SUPFAM" id="SSF46894">
    <property type="entry name" value="C-terminal effector domain of the bipartite response regulators"/>
    <property type="match status" value="1"/>
</dbReference>
<sequence length="482" mass="51594">MLGSLLRTPASDPKERMKRARIHTLLLLMGGFIAHKLSILLAWNGDALAELPWDNLQPDCFVALFCTWGVVTGVVLLGALALFARRGLGWPSASRLLAPAFALALGGALAFLSLVFSGSSMLPVMLAAGIMSAGYALLHFVWAVLALRSSLLTVLVVLTVGQLVTSLSFLAIKQAGTEVQASFLIASCAVLFVTVHALAAREDGPDDGSPLVTPEKMRPLRDPLVIGIAASALGVGILWGSSPSLRDYTLWVFGAVAVCATFFAVSLARKREANPEALIRLVFAMLGIAILLNAVVPDWHAVFMGAVWVGYSMLSLCVFLLGRNGGGASDRPDGTQLVVALALFDVCIALGLATGRAMSVAAPSIETPTTVAVALLLAFIFLFGTRTRARANRTEERPADIEDINEVIRAQCRTFGARHDLTEAECDTLFYVVKGLTIKRIAGERFVSLNTIKSQMTSIYRKVGVHSKQDLLAMLEREHPRA</sequence>
<dbReference type="Gene3D" id="1.10.10.10">
    <property type="entry name" value="Winged helix-like DNA-binding domain superfamily/Winged helix DNA-binding domain"/>
    <property type="match status" value="1"/>
</dbReference>
<organism evidence="3 4">
    <name type="scientific">Eggerthella guodeyinii</name>
    <dbReference type="NCBI Taxonomy" id="2690837"/>
    <lineage>
        <taxon>Bacteria</taxon>
        <taxon>Bacillati</taxon>
        <taxon>Actinomycetota</taxon>
        <taxon>Coriobacteriia</taxon>
        <taxon>Eggerthellales</taxon>
        <taxon>Eggerthellaceae</taxon>
        <taxon>Eggerthella</taxon>
    </lineage>
</organism>
<dbReference type="InterPro" id="IPR016032">
    <property type="entry name" value="Sig_transdc_resp-reg_C-effctor"/>
</dbReference>
<feature type="transmembrane region" description="Helical" evidence="1">
    <location>
        <begin position="248"/>
        <end position="265"/>
    </location>
</feature>
<evidence type="ECO:0000313" key="4">
    <source>
        <dbReference type="Proteomes" id="UP000438093"/>
    </source>
</evidence>
<feature type="transmembrane region" description="Helical" evidence="1">
    <location>
        <begin position="96"/>
        <end position="116"/>
    </location>
</feature>
<feature type="transmembrane region" description="Helical" evidence="1">
    <location>
        <begin position="179"/>
        <end position="199"/>
    </location>
</feature>
<gene>
    <name evidence="3" type="ORF">GJG86_09445</name>
</gene>
<dbReference type="InterPro" id="IPR000792">
    <property type="entry name" value="Tscrpt_reg_LuxR_C"/>
</dbReference>
<dbReference type="GO" id="GO:0006355">
    <property type="term" value="P:regulation of DNA-templated transcription"/>
    <property type="evidence" value="ECO:0007669"/>
    <property type="project" value="InterPro"/>
</dbReference>
<keyword evidence="1" id="KW-1133">Transmembrane helix</keyword>
<feature type="transmembrane region" description="Helical" evidence="1">
    <location>
        <begin position="302"/>
        <end position="322"/>
    </location>
</feature>
<accession>A0A6N7RN09</accession>
<feature type="transmembrane region" description="Helical" evidence="1">
    <location>
        <begin position="61"/>
        <end position="84"/>
    </location>
</feature>
<name>A0A6N7RN09_9ACTN</name>